<gene>
    <name evidence="1" type="ORF">M9H77_36407</name>
</gene>
<accession>A0ACB9ZVZ9</accession>
<sequence>MEAIRNLFNMIGWVPLLTINELYYPEMIYEFYANLHKGGIKRVENIPHQWVLSRIGERDIAFDDGLLNTIRETHQDGIRFYTKNKKSFDPNLYSQRRSEEIFNKGEVLKRHNDRNVKKFDAYGRLLNHMISNIIIPNVGHNSSITNMHSFVMLAINEHRRMNFGFVAIEHMLATQSSSTKCYPYSCFLTKTFQHFLLNLVGVGNHIRPRKIYSQHTFKRIDDRDEDDDDDEENEEQEGINVDKEESDTEHNEEEKIKPFQDQGIIKPLKTLKTYVLVRDMLSMEAP</sequence>
<dbReference type="EMBL" id="CM044708">
    <property type="protein sequence ID" value="KAI5650402.1"/>
    <property type="molecule type" value="Genomic_DNA"/>
</dbReference>
<reference evidence="2" key="1">
    <citation type="journal article" date="2023" name="Nat. Plants">
        <title>Single-cell RNA sequencing provides a high-resolution roadmap for understanding the multicellular compartmentation of specialized metabolism.</title>
        <authorList>
            <person name="Sun S."/>
            <person name="Shen X."/>
            <person name="Li Y."/>
            <person name="Li Y."/>
            <person name="Wang S."/>
            <person name="Li R."/>
            <person name="Zhang H."/>
            <person name="Shen G."/>
            <person name="Guo B."/>
            <person name="Wei J."/>
            <person name="Xu J."/>
            <person name="St-Pierre B."/>
            <person name="Chen S."/>
            <person name="Sun C."/>
        </authorList>
    </citation>
    <scope>NUCLEOTIDE SEQUENCE [LARGE SCALE GENOMIC DNA]</scope>
</reference>
<keyword evidence="2" id="KW-1185">Reference proteome</keyword>
<dbReference type="Proteomes" id="UP001060085">
    <property type="component" value="Linkage Group LG08"/>
</dbReference>
<proteinExistence type="predicted"/>
<name>A0ACB9ZVZ9_CATRO</name>
<protein>
    <submittedName>
        <fullName evidence="1">Uncharacterized protein</fullName>
    </submittedName>
</protein>
<organism evidence="1 2">
    <name type="scientific">Catharanthus roseus</name>
    <name type="common">Madagascar periwinkle</name>
    <name type="synonym">Vinca rosea</name>
    <dbReference type="NCBI Taxonomy" id="4058"/>
    <lineage>
        <taxon>Eukaryota</taxon>
        <taxon>Viridiplantae</taxon>
        <taxon>Streptophyta</taxon>
        <taxon>Embryophyta</taxon>
        <taxon>Tracheophyta</taxon>
        <taxon>Spermatophyta</taxon>
        <taxon>Magnoliopsida</taxon>
        <taxon>eudicotyledons</taxon>
        <taxon>Gunneridae</taxon>
        <taxon>Pentapetalae</taxon>
        <taxon>asterids</taxon>
        <taxon>lamiids</taxon>
        <taxon>Gentianales</taxon>
        <taxon>Apocynaceae</taxon>
        <taxon>Rauvolfioideae</taxon>
        <taxon>Vinceae</taxon>
        <taxon>Catharanthinae</taxon>
        <taxon>Catharanthus</taxon>
    </lineage>
</organism>
<evidence type="ECO:0000313" key="1">
    <source>
        <dbReference type="EMBL" id="KAI5650402.1"/>
    </source>
</evidence>
<evidence type="ECO:0000313" key="2">
    <source>
        <dbReference type="Proteomes" id="UP001060085"/>
    </source>
</evidence>
<comment type="caution">
    <text evidence="1">The sequence shown here is derived from an EMBL/GenBank/DDBJ whole genome shotgun (WGS) entry which is preliminary data.</text>
</comment>